<feature type="region of interest" description="Disordered" evidence="4">
    <location>
        <begin position="744"/>
        <end position="777"/>
    </location>
</feature>
<evidence type="ECO:0000256" key="1">
    <source>
        <dbReference type="ARBA" id="ARBA00004123"/>
    </source>
</evidence>
<dbReference type="Proteomes" id="UP000228380">
    <property type="component" value="Chromosome 4"/>
</dbReference>
<feature type="compositionally biased region" description="Basic and acidic residues" evidence="4">
    <location>
        <begin position="282"/>
        <end position="291"/>
    </location>
</feature>
<dbReference type="KEGG" id="pda:103707333"/>
<evidence type="ECO:0000259" key="5">
    <source>
        <dbReference type="PROSITE" id="PS51634"/>
    </source>
</evidence>
<evidence type="ECO:0000313" key="6">
    <source>
        <dbReference type="Proteomes" id="UP000228380"/>
    </source>
</evidence>
<organism evidence="6 7">
    <name type="scientific">Phoenix dactylifera</name>
    <name type="common">Date palm</name>
    <dbReference type="NCBI Taxonomy" id="42345"/>
    <lineage>
        <taxon>Eukaryota</taxon>
        <taxon>Viridiplantae</taxon>
        <taxon>Streptophyta</taxon>
        <taxon>Embryophyta</taxon>
        <taxon>Tracheophyta</taxon>
        <taxon>Spermatophyta</taxon>
        <taxon>Magnoliopsida</taxon>
        <taxon>Liliopsida</taxon>
        <taxon>Arecaceae</taxon>
        <taxon>Coryphoideae</taxon>
        <taxon>Phoeniceae</taxon>
        <taxon>Phoenix</taxon>
    </lineage>
</organism>
<feature type="compositionally biased region" description="Polar residues" evidence="4">
    <location>
        <begin position="747"/>
        <end position="757"/>
    </location>
</feature>
<feature type="compositionally biased region" description="Basic and acidic residues" evidence="4">
    <location>
        <begin position="238"/>
        <end position="260"/>
    </location>
</feature>
<protein>
    <submittedName>
        <fullName evidence="7">Protein tesmin/TSO1-like CXC 2 isoform X1</fullName>
    </submittedName>
</protein>
<feature type="region of interest" description="Disordered" evidence="4">
    <location>
        <begin position="632"/>
        <end position="668"/>
    </location>
</feature>
<evidence type="ECO:0000256" key="2">
    <source>
        <dbReference type="ARBA" id="ARBA00007267"/>
    </source>
</evidence>
<dbReference type="OrthoDB" id="6283463at2759"/>
<reference evidence="6" key="1">
    <citation type="journal article" date="2019" name="Nat. Commun.">
        <title>Genome-wide association mapping of date palm fruit traits.</title>
        <authorList>
            <person name="Hazzouri K.M."/>
            <person name="Gros-Balthazard M."/>
            <person name="Flowers J.M."/>
            <person name="Copetti D."/>
            <person name="Lemansour A."/>
            <person name="Lebrun M."/>
            <person name="Masmoudi K."/>
            <person name="Ferrand S."/>
            <person name="Dhar M.I."/>
            <person name="Fresquez Z.A."/>
            <person name="Rosas U."/>
            <person name="Zhang J."/>
            <person name="Talag J."/>
            <person name="Lee S."/>
            <person name="Kudrna D."/>
            <person name="Powell R.F."/>
            <person name="Leitch I.J."/>
            <person name="Krueger R.R."/>
            <person name="Wing R.A."/>
            <person name="Amiri K.M.A."/>
            <person name="Purugganan M.D."/>
        </authorList>
    </citation>
    <scope>NUCLEOTIDE SEQUENCE [LARGE SCALE GENOMIC DNA]</scope>
    <source>
        <strain evidence="6">cv. Khalas</strain>
    </source>
</reference>
<dbReference type="InterPro" id="IPR005172">
    <property type="entry name" value="CRC"/>
</dbReference>
<accession>A0A8B7C200</accession>
<sequence length="815" mass="89093">MDTPERSKIAGTPLSKFEDSPVFNFINSLSPIQPVKSLDSVHSAQSYLPSISSIFSSPHANLQRESKLLIRNSFPDFSKYESSSDNVDESNLSTGALNAVRLSRCTVIARENCSIICSLNEATIDPPDECSTLPSNLSQPEQYYPGSPNHNTAPCFGIKMDVKLDIGHAPLELVRFVQNGMDKRKSFYASETEFLENHPPEHNRDEVVGCDWENLISDNGDSLSIFDSNNESEACKGPIEKLGDSSKLAEDLERSQKTQPEESFGPCVQTASQDPPVNCSEENGKEDETDHTPQILSDTCQTQVALSDQIEKTANGNGDHIQSGHKVDFQQQRGMRRRCLVFDTAGFSKKNLQDNSNFHSSTSLLSNEKMASDDKCSRPGTSHSPCVLPGIGLHLNTLATTSKDRLVTQETLASGKQLKSMPCSVGPFAPTTSGQKSKSLAVEKDMSPTGNEVQNLQIVHDDASQVPALGNGEELNQGSPKKKRRKSENGGESESCKRCNCKKSKCLKLYCECFAAGVYCSEPCSCQGCFNKPIHEEMVLATRKQIESRNPLAFAPKVIRTSETGQEIGEDANKTPASARHKRGCNCKKSNCLKKYCECYQGGVGCSISCRCEGCKNAFGRKEGIVPIGAEEMEQGREETNPCEREKDKPDDDGQQHANVQIEDNHSSENVLSVTPLQTRRPCVKLPLFSSAKPPRSSTLSVGFSPWLFTSQPIRKSEIPLPQHKLEKHVSTVLEDDTPDILRCDASPSNGVKTASPNRKRVSPPHNGIGLSPSRKGGKKLILKSIPSFPSLAGDICEDYPMNHSNSSFSSSTCS</sequence>
<dbReference type="Pfam" id="PF03638">
    <property type="entry name" value="TCR"/>
    <property type="match status" value="2"/>
</dbReference>
<feature type="compositionally biased region" description="Basic and acidic residues" evidence="4">
    <location>
        <begin position="634"/>
        <end position="655"/>
    </location>
</feature>
<feature type="region of interest" description="Disordered" evidence="4">
    <location>
        <begin position="430"/>
        <end position="450"/>
    </location>
</feature>
<evidence type="ECO:0000256" key="4">
    <source>
        <dbReference type="SAM" id="MobiDB-lite"/>
    </source>
</evidence>
<proteinExistence type="inferred from homology"/>
<keyword evidence="6" id="KW-1185">Reference proteome</keyword>
<feature type="region of interest" description="Disordered" evidence="4">
    <location>
        <begin position="227"/>
        <end position="292"/>
    </location>
</feature>
<dbReference type="InterPro" id="IPR033467">
    <property type="entry name" value="Tesmin/TSO1-like_CXC"/>
</dbReference>
<dbReference type="GO" id="GO:0003700">
    <property type="term" value="F:DNA-binding transcription factor activity"/>
    <property type="evidence" value="ECO:0007669"/>
    <property type="project" value="InterPro"/>
</dbReference>
<keyword evidence="3" id="KW-0539">Nucleus</keyword>
<dbReference type="GO" id="GO:0005634">
    <property type="term" value="C:nucleus"/>
    <property type="evidence" value="ECO:0007669"/>
    <property type="project" value="UniProtKB-SubCell"/>
</dbReference>
<dbReference type="InterPro" id="IPR044522">
    <property type="entry name" value="TSO1-like"/>
</dbReference>
<evidence type="ECO:0000256" key="3">
    <source>
        <dbReference type="ARBA" id="ARBA00023242"/>
    </source>
</evidence>
<dbReference type="PROSITE" id="PS51634">
    <property type="entry name" value="CRC"/>
    <property type="match status" value="1"/>
</dbReference>
<feature type="region of interest" description="Disordered" evidence="4">
    <location>
        <begin position="468"/>
        <end position="497"/>
    </location>
</feature>
<feature type="domain" description="CRC" evidence="5">
    <location>
        <begin position="495"/>
        <end position="620"/>
    </location>
</feature>
<gene>
    <name evidence="7" type="primary">LOC103707333</name>
</gene>
<name>A0A8B7C200_PHODC</name>
<evidence type="ECO:0000313" key="7">
    <source>
        <dbReference type="RefSeq" id="XP_008789994.1"/>
    </source>
</evidence>
<comment type="similarity">
    <text evidence="2">Belongs to the lin-54 family.</text>
</comment>
<dbReference type="AlphaFoldDB" id="A0A8B7C200"/>
<dbReference type="RefSeq" id="XP_008789994.1">
    <property type="nucleotide sequence ID" value="XM_008791772.4"/>
</dbReference>
<reference evidence="7" key="2">
    <citation type="submission" date="2025-08" db="UniProtKB">
        <authorList>
            <consortium name="RefSeq"/>
        </authorList>
    </citation>
    <scope>IDENTIFICATION</scope>
    <source>
        <tissue evidence="7">Young leaves</tissue>
    </source>
</reference>
<dbReference type="GeneID" id="103707333"/>
<comment type="subcellular location">
    <subcellularLocation>
        <location evidence="1">Nucleus</location>
    </subcellularLocation>
</comment>
<dbReference type="PANTHER" id="PTHR46159:SF12">
    <property type="entry name" value="PROTEIN TESMIN_TSO1-LIKE CXC 3-RELATED"/>
    <property type="match status" value="1"/>
</dbReference>
<dbReference type="SMART" id="SM01114">
    <property type="entry name" value="CXC"/>
    <property type="match status" value="2"/>
</dbReference>
<dbReference type="PANTHER" id="PTHR46159">
    <property type="entry name" value="PROTEIN TESMIN/TSO1-LIKE CXC 2"/>
    <property type="match status" value="1"/>
</dbReference>